<feature type="transmembrane region" description="Helical" evidence="1">
    <location>
        <begin position="56"/>
        <end position="77"/>
    </location>
</feature>
<evidence type="ECO:0000256" key="1">
    <source>
        <dbReference type="SAM" id="Phobius"/>
    </source>
</evidence>
<keyword evidence="1" id="KW-1133">Transmembrane helix</keyword>
<dbReference type="AlphaFoldDB" id="A0A0A9BP63"/>
<reference evidence="2" key="2">
    <citation type="journal article" date="2015" name="Data Brief">
        <title>Shoot transcriptome of the giant reed, Arundo donax.</title>
        <authorList>
            <person name="Barrero R.A."/>
            <person name="Guerrero F.D."/>
            <person name="Moolhuijzen P."/>
            <person name="Goolsby J.A."/>
            <person name="Tidwell J."/>
            <person name="Bellgard S.E."/>
            <person name="Bellgard M.I."/>
        </authorList>
    </citation>
    <scope>NUCLEOTIDE SEQUENCE</scope>
    <source>
        <tissue evidence="2">Shoot tissue taken approximately 20 cm above the soil surface</tissue>
    </source>
</reference>
<sequence length="79" mass="8906">MHHYVPTDDGFVNIPCPLGCKMMFETKASSIFSAAFRVLATLTRLKLIFLCKEQLFQSPICHQVILFVVVMLVLGMCPD</sequence>
<protein>
    <submittedName>
        <fullName evidence="2">Uncharacterized protein</fullName>
    </submittedName>
</protein>
<dbReference type="EMBL" id="GBRH01232789">
    <property type="protein sequence ID" value="JAD65106.1"/>
    <property type="molecule type" value="Transcribed_RNA"/>
</dbReference>
<evidence type="ECO:0000313" key="2">
    <source>
        <dbReference type="EMBL" id="JAD65106.1"/>
    </source>
</evidence>
<keyword evidence="1" id="KW-0472">Membrane</keyword>
<keyword evidence="1" id="KW-0812">Transmembrane</keyword>
<proteinExistence type="predicted"/>
<accession>A0A0A9BP63</accession>
<reference evidence="2" key="1">
    <citation type="submission" date="2014-09" db="EMBL/GenBank/DDBJ databases">
        <authorList>
            <person name="Magalhaes I.L.F."/>
            <person name="Oliveira U."/>
            <person name="Santos F.R."/>
            <person name="Vidigal T.H.D.A."/>
            <person name="Brescovit A.D."/>
            <person name="Santos A.J."/>
        </authorList>
    </citation>
    <scope>NUCLEOTIDE SEQUENCE</scope>
    <source>
        <tissue evidence="2">Shoot tissue taken approximately 20 cm above the soil surface</tissue>
    </source>
</reference>
<organism evidence="2">
    <name type="scientific">Arundo donax</name>
    <name type="common">Giant reed</name>
    <name type="synonym">Donax arundinaceus</name>
    <dbReference type="NCBI Taxonomy" id="35708"/>
    <lineage>
        <taxon>Eukaryota</taxon>
        <taxon>Viridiplantae</taxon>
        <taxon>Streptophyta</taxon>
        <taxon>Embryophyta</taxon>
        <taxon>Tracheophyta</taxon>
        <taxon>Spermatophyta</taxon>
        <taxon>Magnoliopsida</taxon>
        <taxon>Liliopsida</taxon>
        <taxon>Poales</taxon>
        <taxon>Poaceae</taxon>
        <taxon>PACMAD clade</taxon>
        <taxon>Arundinoideae</taxon>
        <taxon>Arundineae</taxon>
        <taxon>Arundo</taxon>
    </lineage>
</organism>
<name>A0A0A9BP63_ARUDO</name>